<keyword evidence="1" id="KW-1133">Transmembrane helix</keyword>
<feature type="transmembrane region" description="Helical" evidence="1">
    <location>
        <begin position="64"/>
        <end position="83"/>
    </location>
</feature>
<dbReference type="PATRIC" id="fig|518635.7.peg.359"/>
<comment type="caution">
    <text evidence="2">The sequence shown here is derived from an EMBL/GenBank/DDBJ whole genome shotgun (WGS) entry which is preliminary data.</text>
</comment>
<keyword evidence="1" id="KW-0472">Membrane</keyword>
<protein>
    <recommendedName>
        <fullName evidence="4">Tat pathway signal sequence domain protein</fullName>
    </recommendedName>
</protein>
<dbReference type="AlphaFoldDB" id="C4FDK8"/>
<keyword evidence="3" id="KW-1185">Reference proteome</keyword>
<sequence>MLLLFTHHHETLDVLAACKEILLHDLGLAAALTAVVAAALLLRLKTRGAFHIGDLVDVLLLARTAGQWLIVFGALLGLVAATATATGNGLTFIRIMLTVGTGLMLVALITGITPVTFGTGFVGTLLGLAATATATASGTRLLFGALLLVDRTIADVIELEVLLDLLDFGGGATLLRVQPAIAATTRRRRLTLVIRTPVTAALITFIVTPATAFTRFVNITGLAIVTGLAAVTAATASGTLFAILTIFAAAAIVEIATAVARGAACRNHRLLEQQRRHRTRRVRACRMRRGGKQLFGDLAGARIHVGVRRGGRTTASERSAFLTGRARRRFVADMTAATASRLLFGGLATRRRSDLRFFEQRCRMILHLKFERSSSGTGVTNDAAASTTTTGSGYGRFGMLSLGFSELTLIHNGHNAPCRRAASRRLSGPAGLSHHALTVAAHQLLLTGQFQSKSVCPVADTGACTGTRSKCKGINAIWHVGGLQNHHSPVCHN</sequence>
<gene>
    <name evidence="2" type="ORF">BIFANG_02395</name>
</gene>
<feature type="transmembrane region" description="Helical" evidence="1">
    <location>
        <begin position="21"/>
        <end position="44"/>
    </location>
</feature>
<name>C4FDK8_9BIFI</name>
<evidence type="ECO:0000313" key="2">
    <source>
        <dbReference type="EMBL" id="EEP21040.1"/>
    </source>
</evidence>
<dbReference type="eggNOG" id="ENOG50309I5">
    <property type="taxonomic scope" value="Bacteria"/>
</dbReference>
<evidence type="ECO:0000313" key="3">
    <source>
        <dbReference type="Proteomes" id="UP000006408"/>
    </source>
</evidence>
<dbReference type="EMBL" id="ABYS02000004">
    <property type="protein sequence ID" value="EEP21040.1"/>
    <property type="molecule type" value="Genomic_DNA"/>
</dbReference>
<organism evidence="2 3">
    <name type="scientific">Bifidobacterium angulatum DSM 20098 = JCM 7096</name>
    <dbReference type="NCBI Taxonomy" id="518635"/>
    <lineage>
        <taxon>Bacteria</taxon>
        <taxon>Bacillati</taxon>
        <taxon>Actinomycetota</taxon>
        <taxon>Actinomycetes</taxon>
        <taxon>Bifidobacteriales</taxon>
        <taxon>Bifidobacteriaceae</taxon>
        <taxon>Bifidobacterium</taxon>
    </lineage>
</organism>
<proteinExistence type="predicted"/>
<feature type="transmembrane region" description="Helical" evidence="1">
    <location>
        <begin position="121"/>
        <end position="143"/>
    </location>
</feature>
<reference evidence="2" key="1">
    <citation type="submission" date="2009-04" db="EMBL/GenBank/DDBJ databases">
        <authorList>
            <person name="Weinstock G."/>
            <person name="Sodergren E."/>
            <person name="Clifton S."/>
            <person name="Fulton L."/>
            <person name="Fulton B."/>
            <person name="Courtney L."/>
            <person name="Fronick C."/>
            <person name="Harrison M."/>
            <person name="Strong C."/>
            <person name="Farmer C."/>
            <person name="Delahaunty K."/>
            <person name="Markovic C."/>
            <person name="Hall O."/>
            <person name="Minx P."/>
            <person name="Tomlinson C."/>
            <person name="Mitreva M."/>
            <person name="Nelson J."/>
            <person name="Hou S."/>
            <person name="Wollam A."/>
            <person name="Pepin K.H."/>
            <person name="Johnson M."/>
            <person name="Bhonagiri V."/>
            <person name="Nash W.E."/>
            <person name="Warren W."/>
            <person name="Chinwalla A."/>
            <person name="Mardis E.R."/>
            <person name="Wilson R.K."/>
        </authorList>
    </citation>
    <scope>NUCLEOTIDE SEQUENCE [LARGE SCALE GENOMIC DNA]</scope>
    <source>
        <strain evidence="2">DSM 20098</strain>
    </source>
</reference>
<evidence type="ECO:0000256" key="1">
    <source>
        <dbReference type="SAM" id="Phobius"/>
    </source>
</evidence>
<dbReference type="HOGENOM" id="CLU_552831_0_0_11"/>
<feature type="transmembrane region" description="Helical" evidence="1">
    <location>
        <begin position="192"/>
        <end position="210"/>
    </location>
</feature>
<evidence type="ECO:0008006" key="4">
    <source>
        <dbReference type="Google" id="ProtNLM"/>
    </source>
</evidence>
<accession>C4FDK8</accession>
<dbReference type="Proteomes" id="UP000006408">
    <property type="component" value="Unassembled WGS sequence"/>
</dbReference>
<keyword evidence="1" id="KW-0812">Transmembrane</keyword>
<feature type="transmembrane region" description="Helical" evidence="1">
    <location>
        <begin position="95"/>
        <end position="115"/>
    </location>
</feature>